<comment type="caution">
    <text evidence="1">The sequence shown here is derived from an EMBL/GenBank/DDBJ whole genome shotgun (WGS) entry which is preliminary data.</text>
</comment>
<dbReference type="AlphaFoldDB" id="A0A0F8X7J6"/>
<reference evidence="1" key="1">
    <citation type="journal article" date="2015" name="Nature">
        <title>Complex archaea that bridge the gap between prokaryotes and eukaryotes.</title>
        <authorList>
            <person name="Spang A."/>
            <person name="Saw J.H."/>
            <person name="Jorgensen S.L."/>
            <person name="Zaremba-Niedzwiedzka K."/>
            <person name="Martijn J."/>
            <person name="Lind A.E."/>
            <person name="van Eijk R."/>
            <person name="Schleper C."/>
            <person name="Guy L."/>
            <person name="Ettema T.J."/>
        </authorList>
    </citation>
    <scope>NUCLEOTIDE SEQUENCE</scope>
</reference>
<sequence length="68" mass="7871">MQGARDTLMKVGDRVRILRQDIAGLYHRKNRNGVVTHIDGALILVRPMWCTWQTELYPEEIRVLPGGR</sequence>
<gene>
    <name evidence="1" type="ORF">LCGC14_2977580</name>
</gene>
<name>A0A0F8X7J6_9ZZZZ</name>
<protein>
    <submittedName>
        <fullName evidence="1">Uncharacterized protein</fullName>
    </submittedName>
</protein>
<proteinExistence type="predicted"/>
<evidence type="ECO:0000313" key="1">
    <source>
        <dbReference type="EMBL" id="KKK65097.1"/>
    </source>
</evidence>
<organism evidence="1">
    <name type="scientific">marine sediment metagenome</name>
    <dbReference type="NCBI Taxonomy" id="412755"/>
    <lineage>
        <taxon>unclassified sequences</taxon>
        <taxon>metagenomes</taxon>
        <taxon>ecological metagenomes</taxon>
    </lineage>
</organism>
<accession>A0A0F8X7J6</accession>
<dbReference type="EMBL" id="LAZR01060720">
    <property type="protein sequence ID" value="KKK65097.1"/>
    <property type="molecule type" value="Genomic_DNA"/>
</dbReference>